<evidence type="ECO:0000313" key="2">
    <source>
        <dbReference type="Proteomes" id="UP000277864"/>
    </source>
</evidence>
<dbReference type="AlphaFoldDB" id="A0A429Z640"/>
<dbReference type="Gene3D" id="2.60.120.260">
    <property type="entry name" value="Galactose-binding domain-like"/>
    <property type="match status" value="1"/>
</dbReference>
<evidence type="ECO:0000313" key="1">
    <source>
        <dbReference type="EMBL" id="RST89156.1"/>
    </source>
</evidence>
<protein>
    <submittedName>
        <fullName evidence="1">Carbohydrate-binding protein</fullName>
    </submittedName>
</protein>
<proteinExistence type="predicted"/>
<sequence length="263" mass="30582">MLELLIQDVNGEIKAQHRGNDCAYLGYKGTYNVGDKIIIKNDSADKDYLMVKLDASLDTTFIYMPGAEWHYTIPEVHDRTAYYPFSFKGERHYIEVRYAKEYEIYQYRNLALNPHDQKEDTGVYPHASANVETRNETVFFARNAIDGVLANDYHGRYPFQSWGINRQEDAYLKLEFGRPVNIDTIELVLRGDYPHDSYWTEASLEFSDGTEEKVLLDKLLTPQLMSIQKENIEWLILKDLIKHEDESPFPALTQLKVFGTEGF</sequence>
<dbReference type="SUPFAM" id="SSF49785">
    <property type="entry name" value="Galactose-binding domain-like"/>
    <property type="match status" value="1"/>
</dbReference>
<comment type="caution">
    <text evidence="1">The sequence shown here is derived from an EMBL/GenBank/DDBJ whole genome shotgun (WGS) entry which is preliminary data.</text>
</comment>
<dbReference type="OrthoDB" id="5674083at2"/>
<dbReference type="EMBL" id="PXZH01000002">
    <property type="protein sequence ID" value="RST89156.1"/>
    <property type="molecule type" value="Genomic_DNA"/>
</dbReference>
<dbReference type="Proteomes" id="UP000277864">
    <property type="component" value="Unassembled WGS sequence"/>
</dbReference>
<dbReference type="InterPro" id="IPR008979">
    <property type="entry name" value="Galactose-bd-like_sf"/>
</dbReference>
<reference evidence="1 2" key="1">
    <citation type="submission" date="2018-03" db="EMBL/GenBank/DDBJ databases">
        <authorList>
            <person name="Gulvik C.A."/>
        </authorList>
    </citation>
    <scope>NUCLEOTIDE SEQUENCE [LARGE SCALE GENOMIC DNA]</scope>
    <source>
        <strain evidence="1 2">JCM 31581</strain>
    </source>
</reference>
<name>A0A429Z640_9ENTE</name>
<accession>A0A429Z640</accession>
<dbReference type="RefSeq" id="WP_125943089.1">
    <property type="nucleotide sequence ID" value="NZ_PXZH01000002.1"/>
</dbReference>
<keyword evidence="2" id="KW-1185">Reference proteome</keyword>
<organism evidence="1 2">
    <name type="scientific">Vagococcus humatus</name>
    <dbReference type="NCBI Taxonomy" id="1889241"/>
    <lineage>
        <taxon>Bacteria</taxon>
        <taxon>Bacillati</taxon>
        <taxon>Bacillota</taxon>
        <taxon>Bacilli</taxon>
        <taxon>Lactobacillales</taxon>
        <taxon>Enterococcaceae</taxon>
        <taxon>Vagococcus</taxon>
    </lineage>
</organism>
<gene>
    <name evidence="1" type="ORF">C7P63_05095</name>
</gene>